<feature type="compositionally biased region" description="Acidic residues" evidence="1">
    <location>
        <begin position="406"/>
        <end position="416"/>
    </location>
</feature>
<evidence type="ECO:0000313" key="2">
    <source>
        <dbReference type="EMBL" id="CAD9699985.1"/>
    </source>
</evidence>
<dbReference type="AlphaFoldDB" id="A0A7S2WQD8"/>
<sequence>MVHASVRLERLVSTKCGMRRILKQPQHSVPDYIRSAVQSGVYKVEGQEQQQQQGGGGRGRGRGSQQSVAYPVEYDILSMNPPIPQPPRVPLKYQNNNNNNKNNDNDSSISGKYNLPTDALIQSYLKRYDTRIQQSQNVTATEEDEAYLAKILGIHSTKKNSNNKESSSSTSFTAMGRKNTVLSNAYQFALRQYQVLQENKEMSEEESVNVVEQLLQSQNQQERHESRQRTQNVLNWRTQKTEDAQQITANHKYNDAEPTEQQQEDDISSNIPVSTVPSVLFNKPRTIQAMRIWAQRLQAVPYDQWTIGAATALDHWIAVEVLALTEQTWDSLLDGNNNNILMDTLDDNNSNNNGDVGNIARTSHIVSVRKALFPETILFSATATQQDLDSIYNDEQNMSSSSTSSTEEDDDHKDDELDATERSIDELLASLGGFEEQSDYATINTDNKKEQQPESEDIDQDILLAEMVDKLQDWRLKNQELPYESWQTITKHEFNTWLSRYVEVLASEVDKLEEVDMEATRKALFSEPATTRDQSDSFWAKLRDESEAEVFLQRLLEEGSLPQESNQTSASKEAFAAFLELPYQTQLRKLVDVGTLRPILDEYQSESDRSDFNQRYGETLMEGVEVEHLVPDPLGPIRGQDLEGTEFNSKAVKKEDRFRIQLIEHGTDEYGTPRSERARALYRAWNTMKSGRARYEELLFRKGKLGLKATTTTTTTNKSSTD</sequence>
<feature type="region of interest" description="Disordered" evidence="1">
    <location>
        <begin position="78"/>
        <end position="113"/>
    </location>
</feature>
<proteinExistence type="predicted"/>
<dbReference type="EMBL" id="HBHI01029373">
    <property type="protein sequence ID" value="CAD9699985.1"/>
    <property type="molecule type" value="Transcribed_RNA"/>
</dbReference>
<feature type="region of interest" description="Disordered" evidence="1">
    <location>
        <begin position="394"/>
        <end position="416"/>
    </location>
</feature>
<name>A0A7S2WQD8_9STRA</name>
<reference evidence="2" key="1">
    <citation type="submission" date="2021-01" db="EMBL/GenBank/DDBJ databases">
        <authorList>
            <person name="Corre E."/>
            <person name="Pelletier E."/>
            <person name="Niang G."/>
            <person name="Scheremetjew M."/>
            <person name="Finn R."/>
            <person name="Kale V."/>
            <person name="Holt S."/>
            <person name="Cochrane G."/>
            <person name="Meng A."/>
            <person name="Brown T."/>
            <person name="Cohen L."/>
        </authorList>
    </citation>
    <scope>NUCLEOTIDE SEQUENCE</scope>
    <source>
        <strain evidence="2">CCMP1452</strain>
    </source>
</reference>
<organism evidence="2">
    <name type="scientific">Eucampia antarctica</name>
    <dbReference type="NCBI Taxonomy" id="49252"/>
    <lineage>
        <taxon>Eukaryota</taxon>
        <taxon>Sar</taxon>
        <taxon>Stramenopiles</taxon>
        <taxon>Ochrophyta</taxon>
        <taxon>Bacillariophyta</taxon>
        <taxon>Mediophyceae</taxon>
        <taxon>Biddulphiophycidae</taxon>
        <taxon>Hemiaulales</taxon>
        <taxon>Hemiaulaceae</taxon>
        <taxon>Eucampia</taxon>
    </lineage>
</organism>
<protein>
    <submittedName>
        <fullName evidence="2">Uncharacterized protein</fullName>
    </submittedName>
</protein>
<gene>
    <name evidence="2" type="ORF">EANT1437_LOCUS15030</name>
</gene>
<feature type="region of interest" description="Disordered" evidence="1">
    <location>
        <begin position="44"/>
        <end position="66"/>
    </location>
</feature>
<feature type="compositionally biased region" description="Low complexity" evidence="1">
    <location>
        <begin position="95"/>
        <end position="106"/>
    </location>
</feature>
<accession>A0A7S2WQD8</accession>
<evidence type="ECO:0000256" key="1">
    <source>
        <dbReference type="SAM" id="MobiDB-lite"/>
    </source>
</evidence>